<dbReference type="Pfam" id="PF01850">
    <property type="entry name" value="PIN"/>
    <property type="match status" value="1"/>
</dbReference>
<dbReference type="PANTHER" id="PTHR33653">
    <property type="entry name" value="RIBONUCLEASE VAPC2"/>
    <property type="match status" value="1"/>
</dbReference>
<dbReference type="SUPFAM" id="SSF88723">
    <property type="entry name" value="PIN domain-like"/>
    <property type="match status" value="1"/>
</dbReference>
<dbReference type="RefSeq" id="WP_068575177.1">
    <property type="nucleotide sequence ID" value="NZ_LSRE01000050.1"/>
</dbReference>
<evidence type="ECO:0000313" key="12">
    <source>
        <dbReference type="Proteomes" id="UP000070258"/>
    </source>
</evidence>
<dbReference type="AlphaFoldDB" id="A0A138A0W9"/>
<dbReference type="OrthoDB" id="5185254at2"/>
<keyword evidence="2 8" id="KW-1277">Toxin-antitoxin system</keyword>
<keyword evidence="4 8" id="KW-0479">Metal-binding</keyword>
<evidence type="ECO:0000256" key="4">
    <source>
        <dbReference type="ARBA" id="ARBA00022723"/>
    </source>
</evidence>
<evidence type="ECO:0000313" key="11">
    <source>
        <dbReference type="EMBL" id="KXP04072.1"/>
    </source>
</evidence>
<evidence type="ECO:0000256" key="5">
    <source>
        <dbReference type="ARBA" id="ARBA00022801"/>
    </source>
</evidence>
<keyword evidence="5 8" id="KW-0378">Hydrolase</keyword>
<dbReference type="Proteomes" id="UP000070258">
    <property type="component" value="Unassembled WGS sequence"/>
</dbReference>
<reference evidence="10 13" key="1">
    <citation type="submission" date="2016-02" db="EMBL/GenBank/DDBJ databases">
        <authorList>
            <person name="Teng J.L."/>
            <person name="Tang Y."/>
            <person name="Huang Y."/>
            <person name="Guo F."/>
            <person name="Wei W."/>
            <person name="Chen J.H."/>
            <person name="Wong S.Y."/>
            <person name="Lau S.K."/>
            <person name="Woo P.C."/>
        </authorList>
    </citation>
    <scope>NUCLEOTIDE SEQUENCE [LARGE SCALE GENOMIC DNA]</scope>
    <source>
        <strain evidence="10 13">JCM 13375</strain>
    </source>
</reference>
<sequence length="139" mass="15477">MIRYLVDSSAIWRITRDDALADRWFGMLTAGAVGSCAPQRAEFRRSARNSVEYDQINELFFEMYPDVPVPKAVWSWIESAQHRLVGVGAVRALSTVDLLICATAAARGLVILHDDADFELAEWNLPDVRAQRVVSPAGD</sequence>
<evidence type="ECO:0000256" key="1">
    <source>
        <dbReference type="ARBA" id="ARBA00001946"/>
    </source>
</evidence>
<reference evidence="11" key="3">
    <citation type="submission" date="2016-02" db="EMBL/GenBank/DDBJ databases">
        <authorList>
            <person name="Teng J.L."/>
            <person name="Yang Y."/>
            <person name="Huang Y."/>
            <person name="Guo F."/>
            <person name="Wei W."/>
            <person name="Chen J.H."/>
            <person name="Wong S.Y."/>
            <person name="Lau S.K."/>
            <person name="Woo P.C."/>
        </authorList>
    </citation>
    <scope>NUCLEOTIDE SEQUENCE</scope>
    <source>
        <strain evidence="11">JCM 15929</strain>
    </source>
</reference>
<evidence type="ECO:0000313" key="10">
    <source>
        <dbReference type="EMBL" id="KXO88844.1"/>
    </source>
</evidence>
<dbReference type="GO" id="GO:0000287">
    <property type="term" value="F:magnesium ion binding"/>
    <property type="evidence" value="ECO:0007669"/>
    <property type="project" value="UniProtKB-UniRule"/>
</dbReference>
<dbReference type="STRING" id="239498.AXK60_20245"/>
<comment type="similarity">
    <text evidence="7 8">Belongs to the PINc/VapC protein family.</text>
</comment>
<protein>
    <recommendedName>
        <fullName evidence="8">Ribonuclease VapC</fullName>
        <shortName evidence="8">RNase VapC</shortName>
        <ecNumber evidence="8">3.1.-.-</ecNumber>
    </recommendedName>
    <alternativeName>
        <fullName evidence="8">Toxin VapC</fullName>
    </alternativeName>
</protein>
<gene>
    <name evidence="8" type="primary">vapC</name>
    <name evidence="11" type="ORF">AXK60_20245</name>
    <name evidence="10" type="ORF">AXK61_09315</name>
</gene>
<dbReference type="InterPro" id="IPR002716">
    <property type="entry name" value="PIN_dom"/>
</dbReference>
<evidence type="ECO:0000256" key="3">
    <source>
        <dbReference type="ARBA" id="ARBA00022722"/>
    </source>
</evidence>
<proteinExistence type="inferred from homology"/>
<keyword evidence="3 8" id="KW-0540">Nuclease</keyword>
<keyword evidence="13" id="KW-1185">Reference proteome</keyword>
<comment type="cofactor">
    <cofactor evidence="1 8">
        <name>Mg(2+)</name>
        <dbReference type="ChEBI" id="CHEBI:18420"/>
    </cofactor>
</comment>
<evidence type="ECO:0000256" key="8">
    <source>
        <dbReference type="HAMAP-Rule" id="MF_00265"/>
    </source>
</evidence>
<evidence type="ECO:0000256" key="6">
    <source>
        <dbReference type="ARBA" id="ARBA00022842"/>
    </source>
</evidence>
<dbReference type="InterPro" id="IPR022907">
    <property type="entry name" value="VapC_family"/>
</dbReference>
<feature type="binding site" evidence="8">
    <location>
        <position position="97"/>
    </location>
    <ligand>
        <name>Mg(2+)</name>
        <dbReference type="ChEBI" id="CHEBI:18420"/>
    </ligand>
</feature>
<accession>A0A138A0W9</accession>
<dbReference type="PANTHER" id="PTHR33653:SF1">
    <property type="entry name" value="RIBONUCLEASE VAPC2"/>
    <property type="match status" value="1"/>
</dbReference>
<reference evidence="12" key="2">
    <citation type="submission" date="2016-02" db="EMBL/GenBank/DDBJ databases">
        <authorList>
            <person name="Wen L."/>
            <person name="He K."/>
            <person name="Yang H."/>
        </authorList>
    </citation>
    <scope>NUCLEOTIDE SEQUENCE [LARGE SCALE GENOMIC DNA]</scope>
    <source>
        <strain evidence="12">JCM 15929</strain>
    </source>
</reference>
<dbReference type="HAMAP" id="MF_00265">
    <property type="entry name" value="VapC_Nob1"/>
    <property type="match status" value="1"/>
</dbReference>
<dbReference type="EMBL" id="LSRF01000058">
    <property type="protein sequence ID" value="KXP04072.1"/>
    <property type="molecule type" value="Genomic_DNA"/>
</dbReference>
<dbReference type="GO" id="GO:0004540">
    <property type="term" value="F:RNA nuclease activity"/>
    <property type="evidence" value="ECO:0007669"/>
    <property type="project" value="InterPro"/>
</dbReference>
<dbReference type="GO" id="GO:0016787">
    <property type="term" value="F:hydrolase activity"/>
    <property type="evidence" value="ECO:0007669"/>
    <property type="project" value="UniProtKB-KW"/>
</dbReference>
<keyword evidence="8" id="KW-0800">Toxin</keyword>
<keyword evidence="6 8" id="KW-0460">Magnesium</keyword>
<evidence type="ECO:0000313" key="13">
    <source>
        <dbReference type="Proteomes" id="UP000070409"/>
    </source>
</evidence>
<comment type="function">
    <text evidence="8">Toxic component of a toxin-antitoxin (TA) system. An RNase.</text>
</comment>
<evidence type="ECO:0000256" key="7">
    <source>
        <dbReference type="ARBA" id="ARBA00038093"/>
    </source>
</evidence>
<dbReference type="GO" id="GO:0090729">
    <property type="term" value="F:toxin activity"/>
    <property type="evidence" value="ECO:0007669"/>
    <property type="project" value="UniProtKB-KW"/>
</dbReference>
<evidence type="ECO:0000259" key="9">
    <source>
        <dbReference type="Pfam" id="PF01850"/>
    </source>
</evidence>
<feature type="binding site" evidence="8">
    <location>
        <position position="7"/>
    </location>
    <ligand>
        <name>Mg(2+)</name>
        <dbReference type="ChEBI" id="CHEBI:18420"/>
    </ligand>
</feature>
<name>A0A138A0W9_9ACTN</name>
<dbReference type="Proteomes" id="UP000070409">
    <property type="component" value="Unassembled WGS sequence"/>
</dbReference>
<dbReference type="InterPro" id="IPR050556">
    <property type="entry name" value="Type_II_TA_system_RNase"/>
</dbReference>
<dbReference type="EMBL" id="LSRE01000050">
    <property type="protein sequence ID" value="KXO88844.1"/>
    <property type="molecule type" value="Genomic_DNA"/>
</dbReference>
<comment type="caution">
    <text evidence="11">The sequence shown here is derived from an EMBL/GenBank/DDBJ whole genome shotgun (WGS) entry which is preliminary data.</text>
</comment>
<dbReference type="Gene3D" id="3.40.50.1010">
    <property type="entry name" value="5'-nuclease"/>
    <property type="match status" value="1"/>
</dbReference>
<dbReference type="InterPro" id="IPR029060">
    <property type="entry name" value="PIN-like_dom_sf"/>
</dbReference>
<dbReference type="EC" id="3.1.-.-" evidence="8"/>
<feature type="domain" description="PIN" evidence="9">
    <location>
        <begin position="4"/>
        <end position="120"/>
    </location>
</feature>
<evidence type="ECO:0000256" key="2">
    <source>
        <dbReference type="ARBA" id="ARBA00022649"/>
    </source>
</evidence>
<organism evidence="11 12">
    <name type="scientific">Tsukamurella pseudospumae</name>
    <dbReference type="NCBI Taxonomy" id="239498"/>
    <lineage>
        <taxon>Bacteria</taxon>
        <taxon>Bacillati</taxon>
        <taxon>Actinomycetota</taxon>
        <taxon>Actinomycetes</taxon>
        <taxon>Mycobacteriales</taxon>
        <taxon>Tsukamurellaceae</taxon>
        <taxon>Tsukamurella</taxon>
    </lineage>
</organism>